<comment type="subcellular location">
    <subcellularLocation>
        <location evidence="1">Membrane</location>
        <topology evidence="1">Multi-pass membrane protein</topology>
    </subcellularLocation>
</comment>
<accession>A0ABT7QZX2</accession>
<evidence type="ECO:0000256" key="4">
    <source>
        <dbReference type="ARBA" id="ARBA00023136"/>
    </source>
</evidence>
<dbReference type="InterPro" id="IPR052946">
    <property type="entry name" value="Alkaline_pH_Ca-Antiporter"/>
</dbReference>
<keyword evidence="3 5" id="KW-1133">Transmembrane helix</keyword>
<evidence type="ECO:0000259" key="6">
    <source>
        <dbReference type="Pfam" id="PF01699"/>
    </source>
</evidence>
<feature type="transmembrane region" description="Helical" evidence="5">
    <location>
        <begin position="310"/>
        <end position="334"/>
    </location>
</feature>
<dbReference type="SUPFAM" id="SSF103473">
    <property type="entry name" value="MFS general substrate transporter"/>
    <property type="match status" value="1"/>
</dbReference>
<proteinExistence type="predicted"/>
<keyword evidence="8" id="KW-1185">Reference proteome</keyword>
<feature type="domain" description="Sodium/calcium exchanger membrane region" evidence="6">
    <location>
        <begin position="246"/>
        <end position="386"/>
    </location>
</feature>
<evidence type="ECO:0000256" key="1">
    <source>
        <dbReference type="ARBA" id="ARBA00004141"/>
    </source>
</evidence>
<gene>
    <name evidence="7" type="ORF">PGH07_09335</name>
</gene>
<dbReference type="InterPro" id="IPR036259">
    <property type="entry name" value="MFS_trans_sf"/>
</dbReference>
<comment type="caution">
    <text evidence="7">The sequence shown here is derived from an EMBL/GenBank/DDBJ whole genome shotgun (WGS) entry which is preliminary data.</text>
</comment>
<dbReference type="RefSeq" id="WP_289414180.1">
    <property type="nucleotide sequence ID" value="NZ_JAQIBD010000003.1"/>
</dbReference>
<feature type="transmembrane region" description="Helical" evidence="5">
    <location>
        <begin position="75"/>
        <end position="96"/>
    </location>
</feature>
<feature type="transmembrane region" description="Helical" evidence="5">
    <location>
        <begin position="276"/>
        <end position="298"/>
    </location>
</feature>
<dbReference type="Proteomes" id="UP001169069">
    <property type="component" value="Unassembled WGS sequence"/>
</dbReference>
<sequence>MENSETDHQPGQIRYYVEDYWDLVVGIIAIITSIVMHQNGNGAMATMFAALGIAALSVTVSEIAEILSERLVEPYGSMVLTFSAVIVEIVLLYIVLREALHSPEVVETVKGGIISAVIVDMNVLLGLAVFIGGLKYVEQEHNKETSSTYTTILFVTALALLVPSLLSHTQHGDEVIEKASYSIAVVLMLFYIIIFIFQTKTHTHFFQATAKSRFFRLKRKLKEGEEINEEEHSDYLFERFNNFANFIVLLVLIATIAIGAEVFASDGVKLAKEYGVSAGIAGLIIAIISVSPEIFTAIKAARNDQIQRVVNIAMGASVVSILLTVPILLGLSYLSGLTLMLDFNPLQVGALIMTVILAWKSTEEGQTNYFEGLAQLMFFVCYAIIAAYY</sequence>
<evidence type="ECO:0000313" key="7">
    <source>
        <dbReference type="EMBL" id="MDM5272380.1"/>
    </source>
</evidence>
<dbReference type="Gene3D" id="1.20.1420.30">
    <property type="entry name" value="NCX, central ion-binding region"/>
    <property type="match status" value="1"/>
</dbReference>
<reference evidence="7" key="1">
    <citation type="submission" date="2023-01" db="EMBL/GenBank/DDBJ databases">
        <title>Sulfurovum sp. zt1-1 genome assembly.</title>
        <authorList>
            <person name="Wang J."/>
        </authorList>
    </citation>
    <scope>NUCLEOTIDE SEQUENCE</scope>
    <source>
        <strain evidence="7">Zt1-1</strain>
    </source>
</reference>
<feature type="transmembrane region" description="Helical" evidence="5">
    <location>
        <begin position="20"/>
        <end position="37"/>
    </location>
</feature>
<dbReference type="Pfam" id="PF01699">
    <property type="entry name" value="Na_Ca_ex"/>
    <property type="match status" value="2"/>
</dbReference>
<feature type="transmembrane region" description="Helical" evidence="5">
    <location>
        <begin position="43"/>
        <end position="63"/>
    </location>
</feature>
<evidence type="ECO:0000256" key="3">
    <source>
        <dbReference type="ARBA" id="ARBA00022989"/>
    </source>
</evidence>
<evidence type="ECO:0000256" key="2">
    <source>
        <dbReference type="ARBA" id="ARBA00022692"/>
    </source>
</evidence>
<dbReference type="InterPro" id="IPR004837">
    <property type="entry name" value="NaCa_Exmemb"/>
</dbReference>
<dbReference type="EMBL" id="JAQIBD010000003">
    <property type="protein sequence ID" value="MDM5272380.1"/>
    <property type="molecule type" value="Genomic_DNA"/>
</dbReference>
<feature type="transmembrane region" description="Helical" evidence="5">
    <location>
        <begin position="346"/>
        <end position="362"/>
    </location>
</feature>
<feature type="transmembrane region" description="Helical" evidence="5">
    <location>
        <begin position="179"/>
        <end position="197"/>
    </location>
</feature>
<organism evidence="7 8">
    <name type="scientific">Sulfurovum zhangzhouensis</name>
    <dbReference type="NCBI Taxonomy" id="3019067"/>
    <lineage>
        <taxon>Bacteria</taxon>
        <taxon>Pseudomonadati</taxon>
        <taxon>Campylobacterota</taxon>
        <taxon>Epsilonproteobacteria</taxon>
        <taxon>Campylobacterales</taxon>
        <taxon>Sulfurovaceae</taxon>
        <taxon>Sulfurovum</taxon>
    </lineage>
</organism>
<feature type="transmembrane region" description="Helical" evidence="5">
    <location>
        <begin position="116"/>
        <end position="137"/>
    </location>
</feature>
<feature type="transmembrane region" description="Helical" evidence="5">
    <location>
        <begin position="243"/>
        <end position="264"/>
    </location>
</feature>
<feature type="domain" description="Sodium/calcium exchanger membrane region" evidence="6">
    <location>
        <begin position="44"/>
        <end position="199"/>
    </location>
</feature>
<keyword evidence="4 5" id="KW-0472">Membrane</keyword>
<evidence type="ECO:0000256" key="5">
    <source>
        <dbReference type="SAM" id="Phobius"/>
    </source>
</evidence>
<protein>
    <submittedName>
        <fullName evidence="7">Sodium:proton exchanger</fullName>
    </submittedName>
</protein>
<dbReference type="PANTHER" id="PTHR37958:SF1">
    <property type="entry name" value="SODIUM-POTASSIUM_PROTON ANTIPORTER CHAA"/>
    <property type="match status" value="1"/>
</dbReference>
<dbReference type="PANTHER" id="PTHR37958">
    <property type="entry name" value="SODIUM-POTASSIUM/PROTON ANTIPORTER CHAA"/>
    <property type="match status" value="1"/>
</dbReference>
<name>A0ABT7QZX2_9BACT</name>
<evidence type="ECO:0000313" key="8">
    <source>
        <dbReference type="Proteomes" id="UP001169069"/>
    </source>
</evidence>
<keyword evidence="2 5" id="KW-0812">Transmembrane</keyword>
<feature type="transmembrane region" description="Helical" evidence="5">
    <location>
        <begin position="369"/>
        <end position="388"/>
    </location>
</feature>
<dbReference type="InterPro" id="IPR044880">
    <property type="entry name" value="NCX_ion-bd_dom_sf"/>
</dbReference>
<feature type="transmembrane region" description="Helical" evidence="5">
    <location>
        <begin position="149"/>
        <end position="167"/>
    </location>
</feature>